<organism evidence="1">
    <name type="scientific">marine sediment metagenome</name>
    <dbReference type="NCBI Taxonomy" id="412755"/>
    <lineage>
        <taxon>unclassified sequences</taxon>
        <taxon>metagenomes</taxon>
        <taxon>ecological metagenomes</taxon>
    </lineage>
</organism>
<dbReference type="InterPro" id="IPR050179">
    <property type="entry name" value="Trans_hexapeptide_repeat"/>
</dbReference>
<evidence type="ECO:0008006" key="2">
    <source>
        <dbReference type="Google" id="ProtNLM"/>
    </source>
</evidence>
<dbReference type="Pfam" id="PF00132">
    <property type="entry name" value="Hexapep"/>
    <property type="match status" value="3"/>
</dbReference>
<dbReference type="CDD" id="cd03358">
    <property type="entry name" value="LbH_WxcM_N_like"/>
    <property type="match status" value="1"/>
</dbReference>
<protein>
    <recommendedName>
        <fullName evidence="2">UDP-3-O-[3-hydroxymyristoyl] glucosamine N-acyltransferase non-repeat region domain-containing protein</fullName>
    </recommendedName>
</protein>
<name>X1DLK0_9ZZZZ</name>
<dbReference type="InterPro" id="IPR001451">
    <property type="entry name" value="Hexapep"/>
</dbReference>
<dbReference type="AlphaFoldDB" id="X1DLK0"/>
<evidence type="ECO:0000313" key="1">
    <source>
        <dbReference type="EMBL" id="GAH21062.1"/>
    </source>
</evidence>
<proteinExistence type="predicted"/>
<dbReference type="EMBL" id="BARU01001820">
    <property type="protein sequence ID" value="GAH21062.1"/>
    <property type="molecule type" value="Genomic_DNA"/>
</dbReference>
<gene>
    <name evidence="1" type="ORF">S03H2_04551</name>
</gene>
<accession>X1DLK0</accession>
<comment type="caution">
    <text evidence="1">The sequence shown here is derived from an EMBL/GenBank/DDBJ whole genome shotgun (WGS) entry which is preliminary data.</text>
</comment>
<dbReference type="Gene3D" id="2.160.10.10">
    <property type="entry name" value="Hexapeptide repeat proteins"/>
    <property type="match status" value="1"/>
</dbReference>
<reference evidence="1" key="1">
    <citation type="journal article" date="2014" name="Front. Microbiol.">
        <title>High frequency of phylogenetically diverse reductive dehalogenase-homologous genes in deep subseafloor sedimentary metagenomes.</title>
        <authorList>
            <person name="Kawai M."/>
            <person name="Futagami T."/>
            <person name="Toyoda A."/>
            <person name="Takaki Y."/>
            <person name="Nishi S."/>
            <person name="Hori S."/>
            <person name="Arai W."/>
            <person name="Tsubouchi T."/>
            <person name="Morono Y."/>
            <person name="Uchiyama I."/>
            <person name="Ito T."/>
            <person name="Fujiyama A."/>
            <person name="Inagaki F."/>
            <person name="Takami H."/>
        </authorList>
    </citation>
    <scope>NUCLEOTIDE SEQUENCE</scope>
    <source>
        <strain evidence="1">Expedition CK06-06</strain>
    </source>
</reference>
<dbReference type="SUPFAM" id="SSF51161">
    <property type="entry name" value="Trimeric LpxA-like enzymes"/>
    <property type="match status" value="1"/>
</dbReference>
<dbReference type="PANTHER" id="PTHR43300:SF10">
    <property type="entry name" value="2,3,4,5-TETRAHYDROPYRIDINE-2,6-DICARBOXYLATE N-ACETYLTRANSFERASE"/>
    <property type="match status" value="1"/>
</dbReference>
<dbReference type="PANTHER" id="PTHR43300">
    <property type="entry name" value="ACETYLTRANSFERASE"/>
    <property type="match status" value="1"/>
</dbReference>
<dbReference type="InterPro" id="IPR011004">
    <property type="entry name" value="Trimer_LpxA-like_sf"/>
</dbReference>
<sequence length="251" mass="27549">MNLERKNLSFIHKKAFIHETAFIDDFTAIGKGVKIESDVYISKGVKIYGNALIHSETYIGENCIIGHPQRADLTAIIKDKKEITDFESPLITIGNECTIRAGSIIYSEVIIGENCQTGHNVMIREKTSIGNSTLIGTNTIIDGNVVIGNNVSIQTGVYIPLYSKIGNNVFMGPYTKLTNDKYMMRKEFDLDGPKIEDDVSLGANSVIMPGITLKRGTIVGAGSVVTKNTEENDIVVGNPAKLLKKIPKEWK</sequence>